<organism evidence="8">
    <name type="scientific">Strongyloides stercoralis</name>
    <name type="common">Threadworm</name>
    <dbReference type="NCBI Taxonomy" id="6248"/>
    <lineage>
        <taxon>Eukaryota</taxon>
        <taxon>Metazoa</taxon>
        <taxon>Ecdysozoa</taxon>
        <taxon>Nematoda</taxon>
        <taxon>Chromadorea</taxon>
        <taxon>Rhabditida</taxon>
        <taxon>Tylenchina</taxon>
        <taxon>Panagrolaimomorpha</taxon>
        <taxon>Strongyloidoidea</taxon>
        <taxon>Strongyloididae</taxon>
        <taxon>Strongyloides</taxon>
    </lineage>
</organism>
<evidence type="ECO:0000313" key="9">
    <source>
        <dbReference type="WBParaSite" id="TCONS_00010130.p1"/>
    </source>
</evidence>
<proteinExistence type="inferred from homology"/>
<reference evidence="8" key="1">
    <citation type="submission" date="2015-08" db="UniProtKB">
        <authorList>
            <consortium name="WormBaseParasite"/>
        </authorList>
    </citation>
    <scope>IDENTIFICATION</scope>
</reference>
<protein>
    <submittedName>
        <fullName evidence="9">Fatty-acid and retinol-binding protein 1</fullName>
    </submittedName>
</protein>
<keyword evidence="5" id="KW-0175">Coiled coil</keyword>
<dbReference type="Proteomes" id="UP000035681">
    <property type="component" value="Unplaced"/>
</dbReference>
<comment type="subcellular location">
    <subcellularLocation>
        <location evidence="1">Secreted</location>
    </subcellularLocation>
</comment>
<keyword evidence="4" id="KW-0732">Signal</keyword>
<name>A0A0K0E520_STRER</name>
<keyword evidence="6" id="KW-0446">Lipid-binding</keyword>
<dbReference type="WBParaSite" id="SSTP_0000460400.1">
    <property type="protein sequence ID" value="SSTP_0000460400.1"/>
    <property type="gene ID" value="SSTP_0000460400"/>
</dbReference>
<dbReference type="GO" id="GO:0008289">
    <property type="term" value="F:lipid binding"/>
    <property type="evidence" value="ECO:0007669"/>
    <property type="project" value="UniProtKB-KW"/>
</dbReference>
<evidence type="ECO:0000256" key="4">
    <source>
        <dbReference type="ARBA" id="ARBA00022729"/>
    </source>
</evidence>
<evidence type="ECO:0000313" key="8">
    <source>
        <dbReference type="WBParaSite" id="SSTP_0000460400.1"/>
    </source>
</evidence>
<accession>A0A0K0E520</accession>
<dbReference type="Gene3D" id="1.20.120.1100">
    <property type="match status" value="1"/>
</dbReference>
<keyword evidence="7" id="KW-1185">Reference proteome</keyword>
<evidence type="ECO:0000256" key="2">
    <source>
        <dbReference type="ARBA" id="ARBA00006648"/>
    </source>
</evidence>
<evidence type="ECO:0000256" key="3">
    <source>
        <dbReference type="ARBA" id="ARBA00022525"/>
    </source>
</evidence>
<dbReference type="InterPro" id="IPR008632">
    <property type="entry name" value="Gp-FAR-1"/>
</dbReference>
<dbReference type="AlphaFoldDB" id="A0A0K0E520"/>
<dbReference type="GO" id="GO:0005576">
    <property type="term" value="C:extracellular region"/>
    <property type="evidence" value="ECO:0007669"/>
    <property type="project" value="UniProtKB-SubCell"/>
</dbReference>
<dbReference type="Pfam" id="PF05823">
    <property type="entry name" value="Gp-FAR-1"/>
    <property type="match status" value="1"/>
</dbReference>
<evidence type="ECO:0000256" key="6">
    <source>
        <dbReference type="ARBA" id="ARBA00023121"/>
    </source>
</evidence>
<dbReference type="WBParaSite" id="TCONS_00010130.p1">
    <property type="protein sequence ID" value="TCONS_00010130.p1"/>
    <property type="gene ID" value="XLOC_007825"/>
</dbReference>
<keyword evidence="3" id="KW-0964">Secreted</keyword>
<comment type="similarity">
    <text evidence="2">Belongs to the fatty-acid and retinol-binding protein (FARBP) family.</text>
</comment>
<sequence>MLIFLLIIIEPILAQNTTISIENFRQPLALFSMIPSQFYVFFNSLTDGEQKEMIYLPYQMVESIEKDLNLSTETLMAPLQNITPSFRSKLTLFCDELKNTTKQINGNSKKFLANFFNTLLKIYKKLINDNNGLNDGTNIYQLGYNIIQEYLNLSTQDRLSLSKPFPTLNNLFGNPNVLEALKSITPTSTYNDYVNLKNKLKDLLLRGQLAPTINK</sequence>
<evidence type="ECO:0000256" key="1">
    <source>
        <dbReference type="ARBA" id="ARBA00004613"/>
    </source>
</evidence>
<evidence type="ECO:0000313" key="7">
    <source>
        <dbReference type="Proteomes" id="UP000035681"/>
    </source>
</evidence>
<evidence type="ECO:0000256" key="5">
    <source>
        <dbReference type="ARBA" id="ARBA00023054"/>
    </source>
</evidence>